<evidence type="ECO:0000313" key="4">
    <source>
        <dbReference type="Proteomes" id="UP000594480"/>
    </source>
</evidence>
<dbReference type="EMBL" id="CP064760">
    <property type="protein sequence ID" value="QPE05133.1"/>
    <property type="molecule type" value="Genomic_DNA"/>
</dbReference>
<dbReference type="AlphaFoldDB" id="A0A7S8MYQ3"/>
<organism evidence="3 4">
    <name type="scientific">Microbacterium schleiferi</name>
    <dbReference type="NCBI Taxonomy" id="69362"/>
    <lineage>
        <taxon>Bacteria</taxon>
        <taxon>Bacillati</taxon>
        <taxon>Actinomycetota</taxon>
        <taxon>Actinomycetes</taxon>
        <taxon>Micrococcales</taxon>
        <taxon>Microbacteriaceae</taxon>
        <taxon>Microbacterium</taxon>
    </lineage>
</organism>
<protein>
    <submittedName>
        <fullName evidence="3">DUF4436 family protein</fullName>
    </submittedName>
</protein>
<feature type="transmembrane region" description="Helical" evidence="2">
    <location>
        <begin position="239"/>
        <end position="256"/>
    </location>
</feature>
<sequence>MTSPTPARRRGRRAALVGGILALVLLYVVVILLYAAGGRIERAEVSSGGAGDPLVLTLTPASIDGAAGHMTLRIKPGPLGSYSSDQFSMDETVHVLVTGTDGSRTIEYGADEVAATETVTLTLDGFIEQWPFDRYTTETLIVPLREGADGEGVPIPYVLSVDGRVPGWSVQAEAVATDPMVTEDGPVAPLGVQFTVTRAASTVAFGIVLLTLMVIAPVLVLTAAITVYRGRRKIEATMLGWFGAMLFATIPLRNFLPGSPPIGSWVDYVIVLWVIAALIAGLVIFVLAWLRSGPDGVASAQSANDNAHSQDDGSDADAGSDGGGAGGGE</sequence>
<evidence type="ECO:0000313" key="3">
    <source>
        <dbReference type="EMBL" id="QPE05133.1"/>
    </source>
</evidence>
<dbReference type="Proteomes" id="UP000594480">
    <property type="component" value="Chromosome"/>
</dbReference>
<feature type="region of interest" description="Disordered" evidence="1">
    <location>
        <begin position="299"/>
        <end position="329"/>
    </location>
</feature>
<keyword evidence="2" id="KW-0812">Transmembrane</keyword>
<name>A0A7S8MYQ3_9MICO</name>
<dbReference type="RefSeq" id="WP_195693152.1">
    <property type="nucleotide sequence ID" value="NZ_CP064760.1"/>
</dbReference>
<dbReference type="Pfam" id="PF14494">
    <property type="entry name" value="DUF4436"/>
    <property type="match status" value="1"/>
</dbReference>
<evidence type="ECO:0000256" key="2">
    <source>
        <dbReference type="SAM" id="Phobius"/>
    </source>
</evidence>
<dbReference type="InterPro" id="IPR027948">
    <property type="entry name" value="DUF4436"/>
</dbReference>
<proteinExistence type="predicted"/>
<evidence type="ECO:0000256" key="1">
    <source>
        <dbReference type="SAM" id="MobiDB-lite"/>
    </source>
</evidence>
<gene>
    <name evidence="3" type="ORF">IT882_03280</name>
</gene>
<accession>A0A7S8MYQ3</accession>
<dbReference type="KEGG" id="msf:IT882_03280"/>
<keyword evidence="4" id="KW-1185">Reference proteome</keyword>
<feature type="transmembrane region" description="Helical" evidence="2">
    <location>
        <begin position="203"/>
        <end position="227"/>
    </location>
</feature>
<keyword evidence="2" id="KW-0472">Membrane</keyword>
<reference evidence="3 4" key="1">
    <citation type="submission" date="2020-11" db="EMBL/GenBank/DDBJ databases">
        <title>Amino acid is mineralized and recycled by bacteria in oceanic microbiome.</title>
        <authorList>
            <person name="Zheng L.Y."/>
        </authorList>
    </citation>
    <scope>NUCLEOTIDE SEQUENCE [LARGE SCALE GENOMIC DNA]</scope>
    <source>
        <strain evidence="3 4">A32-1</strain>
    </source>
</reference>
<feature type="compositionally biased region" description="Gly residues" evidence="1">
    <location>
        <begin position="320"/>
        <end position="329"/>
    </location>
</feature>
<feature type="transmembrane region" description="Helical" evidence="2">
    <location>
        <begin position="268"/>
        <end position="290"/>
    </location>
</feature>
<keyword evidence="2" id="KW-1133">Transmembrane helix</keyword>
<feature type="transmembrane region" description="Helical" evidence="2">
    <location>
        <begin position="14"/>
        <end position="36"/>
    </location>
</feature>